<proteinExistence type="predicted"/>
<sequence length="109" mass="12354">MWNARGFNGKQQELLMEFEDAKVALVLLSETKMKGKDFKMMEGSLGLWYSGVDACMWGQRSDLFFLPFPFAPLKDSFRVTSVVQRIQNGSITLKRCGITESGMTLVHKP</sequence>
<keyword evidence="2" id="KW-1185">Reference proteome</keyword>
<feature type="non-terminal residue" evidence="1">
    <location>
        <position position="1"/>
    </location>
</feature>
<protein>
    <submittedName>
        <fullName evidence="1">Uncharacterized protein</fullName>
    </submittedName>
</protein>
<organism evidence="1 2">
    <name type="scientific">Ignelater luminosus</name>
    <name type="common">Cucubano</name>
    <name type="synonym">Pyrophorus luminosus</name>
    <dbReference type="NCBI Taxonomy" id="2038154"/>
    <lineage>
        <taxon>Eukaryota</taxon>
        <taxon>Metazoa</taxon>
        <taxon>Ecdysozoa</taxon>
        <taxon>Arthropoda</taxon>
        <taxon>Hexapoda</taxon>
        <taxon>Insecta</taxon>
        <taxon>Pterygota</taxon>
        <taxon>Neoptera</taxon>
        <taxon>Endopterygota</taxon>
        <taxon>Coleoptera</taxon>
        <taxon>Polyphaga</taxon>
        <taxon>Elateriformia</taxon>
        <taxon>Elateroidea</taxon>
        <taxon>Elateridae</taxon>
        <taxon>Agrypninae</taxon>
        <taxon>Pyrophorini</taxon>
        <taxon>Ignelater</taxon>
    </lineage>
</organism>
<gene>
    <name evidence="1" type="ORF">ILUMI_01204</name>
</gene>
<dbReference type="Proteomes" id="UP000801492">
    <property type="component" value="Unassembled WGS sequence"/>
</dbReference>
<comment type="caution">
    <text evidence="1">The sequence shown here is derived from an EMBL/GenBank/DDBJ whole genome shotgun (WGS) entry which is preliminary data.</text>
</comment>
<name>A0A8K0DIT1_IGNLU</name>
<dbReference type="AlphaFoldDB" id="A0A8K0DIT1"/>
<accession>A0A8K0DIT1</accession>
<evidence type="ECO:0000313" key="2">
    <source>
        <dbReference type="Proteomes" id="UP000801492"/>
    </source>
</evidence>
<dbReference type="OrthoDB" id="6770863at2759"/>
<reference evidence="1" key="1">
    <citation type="submission" date="2019-08" db="EMBL/GenBank/DDBJ databases">
        <title>The genome of the North American firefly Photinus pyralis.</title>
        <authorList>
            <consortium name="Photinus pyralis genome working group"/>
            <person name="Fallon T.R."/>
            <person name="Sander Lower S.E."/>
            <person name="Weng J.-K."/>
        </authorList>
    </citation>
    <scope>NUCLEOTIDE SEQUENCE</scope>
    <source>
        <strain evidence="1">TRF0915ILg1</strain>
        <tissue evidence="1">Whole body</tissue>
    </source>
</reference>
<dbReference type="EMBL" id="VTPC01000634">
    <property type="protein sequence ID" value="KAF2904961.1"/>
    <property type="molecule type" value="Genomic_DNA"/>
</dbReference>
<evidence type="ECO:0000313" key="1">
    <source>
        <dbReference type="EMBL" id="KAF2904961.1"/>
    </source>
</evidence>